<dbReference type="PANTHER" id="PTHR47264:SF3">
    <property type="entry name" value="SYNAPTOTAGMIN-5 ISOFORM X1"/>
    <property type="match status" value="1"/>
</dbReference>
<keyword evidence="8" id="KW-1133">Transmembrane helix</keyword>
<evidence type="ECO:0000256" key="1">
    <source>
        <dbReference type="ARBA" id="ARBA00004370"/>
    </source>
</evidence>
<evidence type="ECO:0000256" key="2">
    <source>
        <dbReference type="ARBA" id="ARBA00022448"/>
    </source>
</evidence>
<keyword evidence="3" id="KW-0445">Lipid transport</keyword>
<evidence type="ECO:0000256" key="7">
    <source>
        <dbReference type="SAM" id="MobiDB-lite"/>
    </source>
</evidence>
<evidence type="ECO:0000313" key="12">
    <source>
        <dbReference type="Proteomes" id="UP001140206"/>
    </source>
</evidence>
<dbReference type="GO" id="GO:0016020">
    <property type="term" value="C:membrane"/>
    <property type="evidence" value="ECO:0007669"/>
    <property type="project" value="UniProtKB-SubCell"/>
</dbReference>
<dbReference type="CDD" id="cd21669">
    <property type="entry name" value="SMP_SF"/>
    <property type="match status" value="1"/>
</dbReference>
<evidence type="ECO:0000313" key="11">
    <source>
        <dbReference type="EMBL" id="KAJ4818155.1"/>
    </source>
</evidence>
<organism evidence="11 12">
    <name type="scientific">Rhynchospora pubera</name>
    <dbReference type="NCBI Taxonomy" id="906938"/>
    <lineage>
        <taxon>Eukaryota</taxon>
        <taxon>Viridiplantae</taxon>
        <taxon>Streptophyta</taxon>
        <taxon>Embryophyta</taxon>
        <taxon>Tracheophyta</taxon>
        <taxon>Spermatophyta</taxon>
        <taxon>Magnoliopsida</taxon>
        <taxon>Liliopsida</taxon>
        <taxon>Poales</taxon>
        <taxon>Cyperaceae</taxon>
        <taxon>Cyperoideae</taxon>
        <taxon>Rhynchosporeae</taxon>
        <taxon>Rhynchospora</taxon>
    </lineage>
</organism>
<dbReference type="Proteomes" id="UP001140206">
    <property type="component" value="Chromosome 1"/>
</dbReference>
<evidence type="ECO:0000256" key="8">
    <source>
        <dbReference type="SAM" id="Phobius"/>
    </source>
</evidence>
<dbReference type="GO" id="GO:0006869">
    <property type="term" value="P:lipid transport"/>
    <property type="evidence" value="ECO:0007669"/>
    <property type="project" value="UniProtKB-KW"/>
</dbReference>
<keyword evidence="4" id="KW-0446">Lipid-binding</keyword>
<dbReference type="EMBL" id="JAMFTS010000001">
    <property type="protein sequence ID" value="KAJ4818155.1"/>
    <property type="molecule type" value="Genomic_DNA"/>
</dbReference>
<feature type="region of interest" description="Disordered" evidence="7">
    <location>
        <begin position="1"/>
        <end position="24"/>
    </location>
</feature>
<accession>A0AAV8HNG1</accession>
<dbReference type="InterPro" id="IPR031468">
    <property type="entry name" value="SMP_LBD"/>
</dbReference>
<dbReference type="PROSITE" id="PS50004">
    <property type="entry name" value="C2"/>
    <property type="match status" value="2"/>
</dbReference>
<dbReference type="PANTHER" id="PTHR47264">
    <property type="entry name" value="OS01G0128800 PROTEIN"/>
    <property type="match status" value="1"/>
</dbReference>
<dbReference type="Pfam" id="PF00168">
    <property type="entry name" value="C2"/>
    <property type="match status" value="3"/>
</dbReference>
<evidence type="ECO:0000256" key="5">
    <source>
        <dbReference type="ARBA" id="ARBA00023136"/>
    </source>
</evidence>
<dbReference type="Gene3D" id="2.60.40.150">
    <property type="entry name" value="C2 domain"/>
    <property type="match status" value="2"/>
</dbReference>
<evidence type="ECO:0000259" key="10">
    <source>
        <dbReference type="PROSITE" id="PS51847"/>
    </source>
</evidence>
<dbReference type="CDD" id="cd00030">
    <property type="entry name" value="C2"/>
    <property type="match status" value="2"/>
</dbReference>
<protein>
    <submittedName>
        <fullName evidence="11">Calcium-dependent lipid-binding (CaLB domain) family protein</fullName>
    </submittedName>
</protein>
<feature type="domain" description="SMP-LTD" evidence="10">
    <location>
        <begin position="105"/>
        <end position="294"/>
    </location>
</feature>
<keyword evidence="12" id="KW-1185">Reference proteome</keyword>
<dbReference type="PROSITE" id="PS51847">
    <property type="entry name" value="SMP"/>
    <property type="match status" value="1"/>
</dbReference>
<dbReference type="SMART" id="SM00239">
    <property type="entry name" value="C2"/>
    <property type="match status" value="3"/>
</dbReference>
<comment type="caution">
    <text evidence="11">The sequence shown here is derived from an EMBL/GenBank/DDBJ whole genome shotgun (WGS) entry which is preliminary data.</text>
</comment>
<dbReference type="AlphaFoldDB" id="A0AAV8HNG1"/>
<dbReference type="GO" id="GO:0008289">
    <property type="term" value="F:lipid binding"/>
    <property type="evidence" value="ECO:0007669"/>
    <property type="project" value="UniProtKB-KW"/>
</dbReference>
<dbReference type="SUPFAM" id="SSF49562">
    <property type="entry name" value="C2 domain (Calcium/lipid-binding domain, CaLB)"/>
    <property type="match status" value="3"/>
</dbReference>
<feature type="coiled-coil region" evidence="6">
    <location>
        <begin position="777"/>
        <end position="815"/>
    </location>
</feature>
<name>A0AAV8HNG1_9POAL</name>
<keyword evidence="6" id="KW-0175">Coiled coil</keyword>
<dbReference type="InterPro" id="IPR035892">
    <property type="entry name" value="C2_domain_sf"/>
</dbReference>
<feature type="domain" description="C2" evidence="9">
    <location>
        <begin position="473"/>
        <end position="588"/>
    </location>
</feature>
<reference evidence="11" key="1">
    <citation type="submission" date="2022-08" db="EMBL/GenBank/DDBJ databases">
        <authorList>
            <person name="Marques A."/>
        </authorList>
    </citation>
    <scope>NUCLEOTIDE SEQUENCE</scope>
    <source>
        <strain evidence="11">RhyPub2mFocal</strain>
        <tissue evidence="11">Leaves</tissue>
    </source>
</reference>
<sequence length="828" mass="92374">MIGRSCPSSSPSFSSPGPSSAGSFPSPTGSPLLLPSGPPFSLLLLTSFFFFSLFSFLFYRNKERKKERKTTQSKLSFSQYGRFQRRILIDDLNSKWERLVLFTAPTTPIEPCTWTNKLFMEIWPNYFEPKLSRSLFSTVERRLKNKRPKLIEKIELQELTLGSCPPSLGQNGVHWITAGDQPVLRMGFGWDTNEMSVMFSAKFGKPLVGTARIVINSVHIKGDLLLRPILDGQAVLYSFESAPEVRINVAFGGGNGQSLPSTEFPGVSSWLVKLLSETIAKLMVEPRRLCFTLPPVNLRKKPVSGTVSVTIKTATDLRSNNTRSNGNESPLKSSSGTHLQTVVEVEIGELMRKTSMGEGPDPTWNSTFNMVLHGESGSIKFTLYELDSAGVKFNYLTRCDIMMKYVEDDSTIFWGIGNNAGVVARHAEEAGKAVEMVLPFEDDNMGELAVRLVVKEWQYSDGSTSVNNPVVARPVHPSIPGSPSDHTRTGRRLKVTVVEGRNLAIKEKSGRCDPYVKIHYGKAVYRTKVQSHTVNPVWNHSFELDEIAGGEYLKIKCFNSDRFSDDSIGSALVALDGIVEGTGRDVWVPLEKVNSGEIRLKVEFMKNEEADAKWSGARCGNRWVELVIIEAKDLVAADISGTSDPFVRVQYGNTKKQTKVIHKTLNPYWNQTLLFPDTGSKLALYVKDHNAVLPAVSIGHCIVEYDKLLLNQTSDRWIPLQGVKSGQIHVQITRRSPELEKKPEHESTTKAHMFSNQMRGVLKKLKGLVEEGDLDALSNALNEIESAEDAQEEYMDQLERERSLLISKIGELDHEINRTSSAPARLHF</sequence>
<evidence type="ECO:0000256" key="6">
    <source>
        <dbReference type="SAM" id="Coils"/>
    </source>
</evidence>
<feature type="transmembrane region" description="Helical" evidence="8">
    <location>
        <begin position="40"/>
        <end position="59"/>
    </location>
</feature>
<dbReference type="InterPro" id="IPR000008">
    <property type="entry name" value="C2_dom"/>
</dbReference>
<gene>
    <name evidence="11" type="ORF">LUZ62_030721</name>
</gene>
<feature type="region of interest" description="Disordered" evidence="7">
    <location>
        <begin position="316"/>
        <end position="336"/>
    </location>
</feature>
<keyword evidence="8" id="KW-0812">Transmembrane</keyword>
<keyword evidence="5 8" id="KW-0472">Membrane</keyword>
<evidence type="ECO:0000259" key="9">
    <source>
        <dbReference type="PROSITE" id="PS50004"/>
    </source>
</evidence>
<keyword evidence="2" id="KW-0813">Transport</keyword>
<feature type="domain" description="C2" evidence="9">
    <location>
        <begin position="605"/>
        <end position="718"/>
    </location>
</feature>
<comment type="subcellular location">
    <subcellularLocation>
        <location evidence="1">Membrane</location>
    </subcellularLocation>
</comment>
<evidence type="ECO:0000256" key="4">
    <source>
        <dbReference type="ARBA" id="ARBA00023121"/>
    </source>
</evidence>
<feature type="region of interest" description="Disordered" evidence="7">
    <location>
        <begin position="470"/>
        <end position="489"/>
    </location>
</feature>
<proteinExistence type="predicted"/>
<evidence type="ECO:0000256" key="3">
    <source>
        <dbReference type="ARBA" id="ARBA00023055"/>
    </source>
</evidence>